<evidence type="ECO:0000313" key="13">
    <source>
        <dbReference type="Proteomes" id="UP000019146"/>
    </source>
</evidence>
<accession>A0A0P0RI45</accession>
<dbReference type="GO" id="GO:0015658">
    <property type="term" value="F:branched-chain amino acid transmembrane transporter activity"/>
    <property type="evidence" value="ECO:0007669"/>
    <property type="project" value="InterPro"/>
</dbReference>
<feature type="transmembrane region" description="Helical" evidence="10">
    <location>
        <begin position="61"/>
        <end position="78"/>
    </location>
</feature>
<dbReference type="InterPro" id="IPR027417">
    <property type="entry name" value="P-loop_NTPase"/>
</dbReference>
<evidence type="ECO:0000256" key="2">
    <source>
        <dbReference type="ARBA" id="ARBA00022448"/>
    </source>
</evidence>
<feature type="transmembrane region" description="Helical" evidence="10">
    <location>
        <begin position="90"/>
        <end position="108"/>
    </location>
</feature>
<evidence type="ECO:0000259" key="11">
    <source>
        <dbReference type="PROSITE" id="PS50893"/>
    </source>
</evidence>
<dbReference type="GO" id="GO:0005524">
    <property type="term" value="F:ATP binding"/>
    <property type="evidence" value="ECO:0007669"/>
    <property type="project" value="UniProtKB-KW"/>
</dbReference>
<dbReference type="RefSeq" id="WP_082624973.1">
    <property type="nucleotide sequence ID" value="NZ_CP012747.1"/>
</dbReference>
<keyword evidence="8 10" id="KW-0472">Membrane</keyword>
<dbReference type="GeneID" id="69972038"/>
<keyword evidence="7 10" id="KW-1133">Transmembrane helix</keyword>
<evidence type="ECO:0000313" key="12">
    <source>
        <dbReference type="EMBL" id="ALL68316.1"/>
    </source>
</evidence>
<dbReference type="InterPro" id="IPR051120">
    <property type="entry name" value="ABC_AA/LPS_Transport"/>
</dbReference>
<reference evidence="12 13" key="1">
    <citation type="journal article" date="2014" name="Genome Announc.">
        <title>Draft Genome Sequence of the Haloacid-Degrading Burkholderia caribensis Strain MBA4.</title>
        <authorList>
            <person name="Pan Y."/>
            <person name="Kong K.F."/>
            <person name="Tsang J.S."/>
        </authorList>
    </citation>
    <scope>NUCLEOTIDE SEQUENCE [LARGE SCALE GENOMIC DNA]</scope>
    <source>
        <strain evidence="12 13">MBA4</strain>
    </source>
</reference>
<gene>
    <name evidence="12" type="ORF">K788_0000608</name>
</gene>
<organism evidence="12 13">
    <name type="scientific">Paraburkholderia caribensis MBA4</name>
    <dbReference type="NCBI Taxonomy" id="1323664"/>
    <lineage>
        <taxon>Bacteria</taxon>
        <taxon>Pseudomonadati</taxon>
        <taxon>Pseudomonadota</taxon>
        <taxon>Betaproteobacteria</taxon>
        <taxon>Burkholderiales</taxon>
        <taxon>Burkholderiaceae</taxon>
        <taxon>Paraburkholderia</taxon>
    </lineage>
</organism>
<feature type="transmembrane region" description="Helical" evidence="10">
    <location>
        <begin position="114"/>
        <end position="136"/>
    </location>
</feature>
<dbReference type="Proteomes" id="UP000019146">
    <property type="component" value="Chromosome 2"/>
</dbReference>
<feature type="transmembrane region" description="Helical" evidence="10">
    <location>
        <begin position="36"/>
        <end position="55"/>
    </location>
</feature>
<feature type="transmembrane region" description="Helical" evidence="10">
    <location>
        <begin position="254"/>
        <end position="274"/>
    </location>
</feature>
<keyword evidence="2" id="KW-0813">Transport</keyword>
<dbReference type="Pfam" id="PF00005">
    <property type="entry name" value="ABC_tran"/>
    <property type="match status" value="1"/>
</dbReference>
<keyword evidence="5" id="KW-0547">Nucleotide-binding</keyword>
<comment type="subcellular location">
    <subcellularLocation>
        <location evidence="1">Cell membrane</location>
        <topology evidence="1">Multi-pass membrane protein</topology>
    </subcellularLocation>
</comment>
<dbReference type="AlphaFoldDB" id="A0A0P0RI45"/>
<evidence type="ECO:0000256" key="8">
    <source>
        <dbReference type="ARBA" id="ARBA00023136"/>
    </source>
</evidence>
<keyword evidence="4 10" id="KW-0812">Transmembrane</keyword>
<dbReference type="PANTHER" id="PTHR45772">
    <property type="entry name" value="CONSERVED COMPONENT OF ABC TRANSPORTER FOR NATURAL AMINO ACIDS-RELATED"/>
    <property type="match status" value="1"/>
</dbReference>
<dbReference type="InterPro" id="IPR003439">
    <property type="entry name" value="ABC_transporter-like_ATP-bd"/>
</dbReference>
<evidence type="ECO:0000256" key="3">
    <source>
        <dbReference type="ARBA" id="ARBA00022475"/>
    </source>
</evidence>
<dbReference type="EMBL" id="CP012747">
    <property type="protein sequence ID" value="ALL68316.1"/>
    <property type="molecule type" value="Genomic_DNA"/>
</dbReference>
<feature type="domain" description="ABC transporter" evidence="11">
    <location>
        <begin position="404"/>
        <end position="633"/>
    </location>
</feature>
<feature type="transmembrane region" description="Helical" evidence="10">
    <location>
        <begin position="143"/>
        <end position="160"/>
    </location>
</feature>
<evidence type="ECO:0000256" key="6">
    <source>
        <dbReference type="ARBA" id="ARBA00022840"/>
    </source>
</evidence>
<dbReference type="GO" id="GO:0016887">
    <property type="term" value="F:ATP hydrolysis activity"/>
    <property type="evidence" value="ECO:0007669"/>
    <property type="project" value="InterPro"/>
</dbReference>
<keyword evidence="6" id="KW-0067">ATP-binding</keyword>
<evidence type="ECO:0000256" key="10">
    <source>
        <dbReference type="SAM" id="Phobius"/>
    </source>
</evidence>
<protein>
    <submittedName>
        <fullName evidence="12">Urea ABC transporter, permease protein UrtC</fullName>
    </submittedName>
</protein>
<feature type="region of interest" description="Disordered" evidence="9">
    <location>
        <begin position="367"/>
        <end position="393"/>
    </location>
</feature>
<feature type="transmembrane region" description="Helical" evidence="10">
    <location>
        <begin position="203"/>
        <end position="220"/>
    </location>
</feature>
<evidence type="ECO:0000256" key="9">
    <source>
        <dbReference type="SAM" id="MobiDB-lite"/>
    </source>
</evidence>
<sequence length="639" mass="68305">MQIDQHLDGESVGMSSAELGQPAQHRWFIRISRRGLVWPLLIAIAALVVGPHLPTPLLLKSTLWLSFGIAALSLDLVWGKAGIFSFGQNALFGVGAYAYAVSALNLFPATHETASALILAVLASAAFAGFLGYILFYGRIGDVYFAIVTLAVTLVFYTVISSTSGPEFHIGEAQLGGFNGIPSVPSITLGIPGNTNNTEFSPAQLFAFAICLSCFLYGLVKYLMTGRFGELLAGVRENELRMELLGYDTRKLKLAVFVVGGAIAGAGGGLFAAWGTFVNPSLFSLSQAALVVIWVMVGGRGSLVGAFVGVALVQWISDAADVVVSQQTPLVLGVLLIATVLLAPSGLFPLLSRPVRRLFRVGSLARPRSHSPRSAIGDDVVSSRCTDEEPETNRISERQLNGRLVAKDVKKSFGGLTVLRGVSIEFSGPGIHVVIGANGAGKSTLFSVLTGRYLATSGLIELDGQNITGIPTYKRARHGLGIKTQVPSLFPGLTVAENLALACRSSNTNTDVAHVRSTLDSVGLQRKKHVLVSQLAHGEQQWLEIAMVLSQNPSVILLDEPAAGMTSDERAGTVRLIKRLALTHTVIVVEHDMNFIRSLDAPISMLHQGEIFKRGTFEEMISDPTVIDAYLGRKHVTQR</sequence>
<dbReference type="PROSITE" id="PS50893">
    <property type="entry name" value="ABC_TRANSPORTER_2"/>
    <property type="match status" value="1"/>
</dbReference>
<evidence type="ECO:0000256" key="4">
    <source>
        <dbReference type="ARBA" id="ARBA00022692"/>
    </source>
</evidence>
<dbReference type="PANTHER" id="PTHR45772:SF8">
    <property type="entry name" value="HIGH-AFFINITY BRANCHED-CHAIN AMINO ACID TRANSPORT ATP-BINDING PROTEIN"/>
    <property type="match status" value="1"/>
</dbReference>
<dbReference type="CDD" id="cd06581">
    <property type="entry name" value="TM_PBP1_LivM_like"/>
    <property type="match status" value="1"/>
</dbReference>
<dbReference type="InterPro" id="IPR001851">
    <property type="entry name" value="ABC_transp_permease"/>
</dbReference>
<dbReference type="GO" id="GO:0005886">
    <property type="term" value="C:plasma membrane"/>
    <property type="evidence" value="ECO:0007669"/>
    <property type="project" value="UniProtKB-SubCell"/>
</dbReference>
<keyword evidence="3" id="KW-1003">Cell membrane</keyword>
<dbReference type="Pfam" id="PF02653">
    <property type="entry name" value="BPD_transp_2"/>
    <property type="match status" value="1"/>
</dbReference>
<evidence type="ECO:0000256" key="1">
    <source>
        <dbReference type="ARBA" id="ARBA00004651"/>
    </source>
</evidence>
<feature type="transmembrane region" description="Helical" evidence="10">
    <location>
        <begin position="330"/>
        <end position="351"/>
    </location>
</feature>
<dbReference type="InterPro" id="IPR043428">
    <property type="entry name" value="LivM-like"/>
</dbReference>
<dbReference type="KEGG" id="bcai:K788_0000608"/>
<evidence type="ECO:0000256" key="5">
    <source>
        <dbReference type="ARBA" id="ARBA00022741"/>
    </source>
</evidence>
<dbReference type="SUPFAM" id="SSF52540">
    <property type="entry name" value="P-loop containing nucleoside triphosphate hydrolases"/>
    <property type="match status" value="1"/>
</dbReference>
<proteinExistence type="predicted"/>
<dbReference type="Gene3D" id="3.40.50.300">
    <property type="entry name" value="P-loop containing nucleotide triphosphate hydrolases"/>
    <property type="match status" value="1"/>
</dbReference>
<evidence type="ECO:0000256" key="7">
    <source>
        <dbReference type="ARBA" id="ARBA00022989"/>
    </source>
</evidence>
<name>A0A0P0RI45_9BURK</name>